<reference evidence="2" key="2">
    <citation type="submission" date="2025-09" db="UniProtKB">
        <authorList>
            <consortium name="Ensembl"/>
        </authorList>
    </citation>
    <scope>IDENTIFICATION</scope>
</reference>
<dbReference type="InterPro" id="IPR014721">
    <property type="entry name" value="Ribsml_uS5_D2-typ_fold_subgr"/>
</dbReference>
<dbReference type="Proteomes" id="UP000694567">
    <property type="component" value="Unplaced"/>
</dbReference>
<proteinExistence type="predicted"/>
<organism evidence="2 3">
    <name type="scientific">Bubo bubo</name>
    <name type="common">Eurasian eagle-owl</name>
    <name type="synonym">Strix bubo</name>
    <dbReference type="NCBI Taxonomy" id="30461"/>
    <lineage>
        <taxon>Eukaryota</taxon>
        <taxon>Metazoa</taxon>
        <taxon>Chordata</taxon>
        <taxon>Craniata</taxon>
        <taxon>Vertebrata</taxon>
        <taxon>Euteleostomi</taxon>
        <taxon>Archelosauria</taxon>
        <taxon>Archosauria</taxon>
        <taxon>Dinosauria</taxon>
        <taxon>Saurischia</taxon>
        <taxon>Theropoda</taxon>
        <taxon>Coelurosauria</taxon>
        <taxon>Aves</taxon>
        <taxon>Neognathae</taxon>
        <taxon>Neoaves</taxon>
        <taxon>Telluraves</taxon>
        <taxon>Strigiformes</taxon>
        <taxon>Strigidae</taxon>
        <taxon>Bubo</taxon>
    </lineage>
</organism>
<keyword evidence="3" id="KW-1185">Reference proteome</keyword>
<reference evidence="2" key="1">
    <citation type="submission" date="2025-08" db="UniProtKB">
        <authorList>
            <consortium name="Ensembl"/>
        </authorList>
    </citation>
    <scope>IDENTIFICATION</scope>
</reference>
<evidence type="ECO:0000313" key="2">
    <source>
        <dbReference type="Ensembl" id="ENSBOBP00000014446.1"/>
    </source>
</evidence>
<name>A0A8C0F9S2_BUBBB</name>
<dbReference type="AlphaFoldDB" id="A0A8C0F9S2"/>
<dbReference type="Ensembl" id="ENSBOBT00000014782.1">
    <property type="protein sequence ID" value="ENSBOBP00000014446.1"/>
    <property type="gene ID" value="ENSBOBG00000009077.1"/>
</dbReference>
<accession>A0A8C0F9S2</accession>
<dbReference type="Gene3D" id="3.30.230.10">
    <property type="match status" value="1"/>
</dbReference>
<evidence type="ECO:0000313" key="3">
    <source>
        <dbReference type="Proteomes" id="UP000694567"/>
    </source>
</evidence>
<sequence>MASGTGPCQAPCRAISLAGGKRDNDLILPINSSLSVTLHQDQVGVGSGLGSGPSALPLPPSPCTGGC</sequence>
<feature type="region of interest" description="Disordered" evidence="1">
    <location>
        <begin position="46"/>
        <end position="67"/>
    </location>
</feature>
<evidence type="ECO:0000256" key="1">
    <source>
        <dbReference type="SAM" id="MobiDB-lite"/>
    </source>
</evidence>
<protein>
    <submittedName>
        <fullName evidence="2">Uncharacterized protein</fullName>
    </submittedName>
</protein>
<feature type="compositionally biased region" description="Pro residues" evidence="1">
    <location>
        <begin position="56"/>
        <end position="67"/>
    </location>
</feature>